<dbReference type="PANTHER" id="PTHR36529:SF1">
    <property type="entry name" value="GLYCOSYLTRANSFERASE"/>
    <property type="match status" value="1"/>
</dbReference>
<dbReference type="GO" id="GO:0016740">
    <property type="term" value="F:transferase activity"/>
    <property type="evidence" value="ECO:0007669"/>
    <property type="project" value="UniProtKB-KW"/>
</dbReference>
<comment type="caution">
    <text evidence="1">The sequence shown here is derived from an EMBL/GenBank/DDBJ whole genome shotgun (WGS) entry which is preliminary data.</text>
</comment>
<organism evidence="1 2">
    <name type="scientific">Vreelandella rituensis</name>
    <dbReference type="NCBI Taxonomy" id="2282306"/>
    <lineage>
        <taxon>Bacteria</taxon>
        <taxon>Pseudomonadati</taxon>
        <taxon>Pseudomonadota</taxon>
        <taxon>Gammaproteobacteria</taxon>
        <taxon>Oceanospirillales</taxon>
        <taxon>Halomonadaceae</taxon>
        <taxon>Vreelandella</taxon>
    </lineage>
</organism>
<dbReference type="Pfam" id="PF09837">
    <property type="entry name" value="DUF2064"/>
    <property type="match status" value="1"/>
</dbReference>
<protein>
    <submittedName>
        <fullName evidence="1">Glycosyltransferase</fullName>
    </submittedName>
</protein>
<evidence type="ECO:0000313" key="1">
    <source>
        <dbReference type="EMBL" id="RCV92829.1"/>
    </source>
</evidence>
<dbReference type="PANTHER" id="PTHR36529">
    <property type="entry name" value="SLL1095 PROTEIN"/>
    <property type="match status" value="1"/>
</dbReference>
<dbReference type="AlphaFoldDB" id="A0A368U6P2"/>
<dbReference type="Gene3D" id="3.90.550.10">
    <property type="entry name" value="Spore Coat Polysaccharide Biosynthesis Protein SpsA, Chain A"/>
    <property type="match status" value="1"/>
</dbReference>
<dbReference type="Proteomes" id="UP000253204">
    <property type="component" value="Unassembled WGS sequence"/>
</dbReference>
<evidence type="ECO:0000313" key="2">
    <source>
        <dbReference type="Proteomes" id="UP000253204"/>
    </source>
</evidence>
<keyword evidence="1" id="KW-0808">Transferase</keyword>
<dbReference type="NCBIfam" id="TIGR04282">
    <property type="entry name" value="glyco_like_cofC"/>
    <property type="match status" value="1"/>
</dbReference>
<dbReference type="SUPFAM" id="SSF53448">
    <property type="entry name" value="Nucleotide-diphospho-sugar transferases"/>
    <property type="match status" value="1"/>
</dbReference>
<proteinExistence type="predicted"/>
<dbReference type="EMBL" id="QPIJ01000008">
    <property type="protein sequence ID" value="RCV92829.1"/>
    <property type="molecule type" value="Genomic_DNA"/>
</dbReference>
<keyword evidence="2" id="KW-1185">Reference proteome</keyword>
<name>A0A368U6P2_9GAMM</name>
<sequence>MSGRLESDMQLGILAKAPLPGQAKTRLIPGVGAQRAARIHADLVRHSVATACQAFAGSQITLWTALDHAHPLFIELQAHYAISLAPQPEGDLGARMLHALGCAPGPTLLMGSDCPLISPALLRHCSQALADHDVVILPAEDGGYGLIGMTHPQPELFREIAWGSAQVMAMTRQRIQQLGLSLACPATLWDIDHPEDWARWQALNVSLL</sequence>
<gene>
    <name evidence="1" type="ORF">DU506_05495</name>
</gene>
<dbReference type="OrthoDB" id="9798250at2"/>
<dbReference type="InterPro" id="IPR018641">
    <property type="entry name" value="Trfase_1_rSAM/seldom-assoc"/>
</dbReference>
<reference evidence="1 2" key="1">
    <citation type="submission" date="2018-07" db="EMBL/GenBank/DDBJ databases">
        <title>Halomonas rutogse sp. nov., isolated from Lake TangqianCo on Tibetan Plateau.</title>
        <authorList>
            <person name="Lu H."/>
            <person name="Xing P."/>
            <person name="Wu Q."/>
        </authorList>
    </citation>
    <scope>NUCLEOTIDE SEQUENCE [LARGE SCALE GENOMIC DNA]</scope>
    <source>
        <strain evidence="1 2">TQ8S</strain>
    </source>
</reference>
<dbReference type="InterPro" id="IPR029044">
    <property type="entry name" value="Nucleotide-diphossugar_trans"/>
</dbReference>
<accession>A0A368U6P2</accession>
<dbReference type="RefSeq" id="WP_114485938.1">
    <property type="nucleotide sequence ID" value="NZ_CBCSHM010000009.1"/>
</dbReference>